<keyword evidence="3" id="KW-0547">Nucleotide-binding</keyword>
<evidence type="ECO:0000313" key="11">
    <source>
        <dbReference type="Proteomes" id="UP000036681"/>
    </source>
</evidence>
<keyword evidence="4" id="KW-0378">Hydrolase</keyword>
<dbReference type="WBParaSite" id="ALUE_0000615701-mRNA-1">
    <property type="protein sequence ID" value="ALUE_0000615701-mRNA-1"/>
    <property type="gene ID" value="ALUE_0000615701"/>
</dbReference>
<dbReference type="Pfam" id="PF08148">
    <property type="entry name" value="DSHCT"/>
    <property type="match status" value="1"/>
</dbReference>
<evidence type="ECO:0000259" key="9">
    <source>
        <dbReference type="PROSITE" id="PS51192"/>
    </source>
</evidence>
<evidence type="ECO:0000256" key="7">
    <source>
        <dbReference type="ARBA" id="ARBA00022884"/>
    </source>
</evidence>
<dbReference type="FunFam" id="3.40.50.300:FF:000354">
    <property type="entry name" value="ATP-dependent RNA helicase SKI2"/>
    <property type="match status" value="1"/>
</dbReference>
<dbReference type="Gene3D" id="1.10.3380.30">
    <property type="match status" value="2"/>
</dbReference>
<evidence type="ECO:0000313" key="12">
    <source>
        <dbReference type="WBParaSite" id="ALUE_0000615701-mRNA-1"/>
    </source>
</evidence>
<keyword evidence="7" id="KW-0694">RNA-binding</keyword>
<keyword evidence="11" id="KW-1185">Reference proteome</keyword>
<dbReference type="GO" id="GO:0016787">
    <property type="term" value="F:hydrolase activity"/>
    <property type="evidence" value="ECO:0007669"/>
    <property type="project" value="UniProtKB-KW"/>
</dbReference>
<feature type="domain" description="Helicase C-terminal" evidence="10">
    <location>
        <begin position="594"/>
        <end position="794"/>
    </location>
</feature>
<protein>
    <submittedName>
        <fullName evidence="12">Helicase SKI2W</fullName>
    </submittedName>
</protein>
<evidence type="ECO:0000256" key="2">
    <source>
        <dbReference type="ARBA" id="ARBA00022490"/>
    </source>
</evidence>
<keyword evidence="6" id="KW-0067">ATP-binding</keyword>
<dbReference type="Pfam" id="PF17911">
    <property type="entry name" value="Ski2_N"/>
    <property type="match status" value="1"/>
</dbReference>
<dbReference type="PIRSF" id="PIRSF005198">
    <property type="entry name" value="Antiviral_helicase_SKI2"/>
    <property type="match status" value="1"/>
</dbReference>
<dbReference type="SMART" id="SM00487">
    <property type="entry name" value="DEXDc"/>
    <property type="match status" value="1"/>
</dbReference>
<dbReference type="GO" id="GO:0003723">
    <property type="term" value="F:RNA binding"/>
    <property type="evidence" value="ECO:0007669"/>
    <property type="project" value="UniProtKB-KW"/>
</dbReference>
<dbReference type="GO" id="GO:0055087">
    <property type="term" value="C:Ski complex"/>
    <property type="evidence" value="ECO:0007669"/>
    <property type="project" value="TreeGrafter"/>
</dbReference>
<dbReference type="GO" id="GO:0070478">
    <property type="term" value="P:nuclear-transcribed mRNA catabolic process, 3'-5' exonucleolytic nonsense-mediated decay"/>
    <property type="evidence" value="ECO:0007669"/>
    <property type="project" value="TreeGrafter"/>
</dbReference>
<dbReference type="SMART" id="SM01142">
    <property type="entry name" value="DSHCT"/>
    <property type="match status" value="1"/>
</dbReference>
<evidence type="ECO:0000256" key="4">
    <source>
        <dbReference type="ARBA" id="ARBA00022801"/>
    </source>
</evidence>
<dbReference type="PANTHER" id="PTHR12131:SF1">
    <property type="entry name" value="ATP-DEPENDENT RNA HELICASE SUPV3L1, MITOCHONDRIAL-RELATED"/>
    <property type="match status" value="1"/>
</dbReference>
<dbReference type="GO" id="GO:0005524">
    <property type="term" value="F:ATP binding"/>
    <property type="evidence" value="ECO:0007669"/>
    <property type="project" value="UniProtKB-KW"/>
</dbReference>
<dbReference type="FunFam" id="1.10.3380.30:FF:000001">
    <property type="entry name" value="Ski2 ATP-dependent RNA helicase"/>
    <property type="match status" value="1"/>
</dbReference>
<comment type="subcellular location">
    <subcellularLocation>
        <location evidence="1">Cytoplasm</location>
    </subcellularLocation>
</comment>
<dbReference type="Pfam" id="PF00270">
    <property type="entry name" value="DEAD"/>
    <property type="match status" value="1"/>
</dbReference>
<evidence type="ECO:0000256" key="8">
    <source>
        <dbReference type="ARBA" id="ARBA00047984"/>
    </source>
</evidence>
<proteinExistence type="predicted"/>
<feature type="domain" description="Helicase ATP-binding" evidence="9">
    <location>
        <begin position="362"/>
        <end position="518"/>
    </location>
</feature>
<dbReference type="InterPro" id="IPR014001">
    <property type="entry name" value="Helicase_ATP-bd"/>
</dbReference>
<reference evidence="12" key="1">
    <citation type="submission" date="2023-03" db="UniProtKB">
        <authorList>
            <consortium name="WormBaseParasite"/>
        </authorList>
    </citation>
    <scope>IDENTIFICATION</scope>
</reference>
<dbReference type="GO" id="GO:0003724">
    <property type="term" value="F:RNA helicase activity"/>
    <property type="evidence" value="ECO:0007669"/>
    <property type="project" value="UniProtKB-EC"/>
</dbReference>
<dbReference type="PROSITE" id="PS51192">
    <property type="entry name" value="HELICASE_ATP_BIND_1"/>
    <property type="match status" value="1"/>
</dbReference>
<keyword evidence="5" id="KW-0347">Helicase</keyword>
<evidence type="ECO:0000256" key="5">
    <source>
        <dbReference type="ARBA" id="ARBA00022806"/>
    </source>
</evidence>
<dbReference type="FunFam" id="3.40.50.300:FF:000447">
    <property type="entry name" value="helicase SKI2W isoform X2"/>
    <property type="match status" value="1"/>
</dbReference>
<dbReference type="CDD" id="cd18795">
    <property type="entry name" value="SF2_C_Ski2"/>
    <property type="match status" value="1"/>
</dbReference>
<dbReference type="InterPro" id="IPR011545">
    <property type="entry name" value="DEAD/DEAH_box_helicase_dom"/>
</dbReference>
<dbReference type="Proteomes" id="UP000036681">
    <property type="component" value="Unplaced"/>
</dbReference>
<keyword evidence="2" id="KW-0963">Cytoplasm</keyword>
<dbReference type="InterPro" id="IPR012961">
    <property type="entry name" value="Ski2/MTR4_C"/>
</dbReference>
<dbReference type="SMART" id="SM00490">
    <property type="entry name" value="HELICc"/>
    <property type="match status" value="1"/>
</dbReference>
<evidence type="ECO:0000256" key="1">
    <source>
        <dbReference type="ARBA" id="ARBA00004496"/>
    </source>
</evidence>
<evidence type="ECO:0000256" key="6">
    <source>
        <dbReference type="ARBA" id="ARBA00022840"/>
    </source>
</evidence>
<dbReference type="InterPro" id="IPR001650">
    <property type="entry name" value="Helicase_C-like"/>
</dbReference>
<comment type="catalytic activity">
    <reaction evidence="8">
        <text>ATP + H2O = ADP + phosphate + H(+)</text>
        <dbReference type="Rhea" id="RHEA:13065"/>
        <dbReference type="ChEBI" id="CHEBI:15377"/>
        <dbReference type="ChEBI" id="CHEBI:15378"/>
        <dbReference type="ChEBI" id="CHEBI:30616"/>
        <dbReference type="ChEBI" id="CHEBI:43474"/>
        <dbReference type="ChEBI" id="CHEBI:456216"/>
        <dbReference type="EC" id="3.6.4.13"/>
    </reaction>
</comment>
<name>A0A9J2P8G2_ASCLU</name>
<dbReference type="InterPro" id="IPR040801">
    <property type="entry name" value="Ski2_N"/>
</dbReference>
<dbReference type="InterPro" id="IPR016438">
    <property type="entry name" value="SKI2-like"/>
</dbReference>
<accession>A0A9J2P8G2</accession>
<dbReference type="PANTHER" id="PTHR12131">
    <property type="entry name" value="ATP-DEPENDENT RNA AND DNA HELICASE"/>
    <property type="match status" value="1"/>
</dbReference>
<dbReference type="InterPro" id="IPR050699">
    <property type="entry name" value="RNA-DNA_Helicase"/>
</dbReference>
<evidence type="ECO:0000259" key="10">
    <source>
        <dbReference type="PROSITE" id="PS51194"/>
    </source>
</evidence>
<evidence type="ECO:0000256" key="3">
    <source>
        <dbReference type="ARBA" id="ARBA00022741"/>
    </source>
</evidence>
<dbReference type="InterPro" id="IPR027417">
    <property type="entry name" value="P-loop_NTPase"/>
</dbReference>
<dbReference type="Gene3D" id="3.40.50.300">
    <property type="entry name" value="P-loop containing nucleotide triphosphate hydrolases"/>
    <property type="match status" value="2"/>
</dbReference>
<dbReference type="SUPFAM" id="SSF52540">
    <property type="entry name" value="P-loop containing nucleoside triphosphate hydrolases"/>
    <property type="match status" value="1"/>
</dbReference>
<dbReference type="Pfam" id="PF00271">
    <property type="entry name" value="Helicase_C"/>
    <property type="match status" value="1"/>
</dbReference>
<dbReference type="PROSITE" id="PS51194">
    <property type="entry name" value="HELICASE_CTER"/>
    <property type="match status" value="1"/>
</dbReference>
<organism evidence="11 12">
    <name type="scientific">Ascaris lumbricoides</name>
    <name type="common">Giant roundworm</name>
    <dbReference type="NCBI Taxonomy" id="6252"/>
    <lineage>
        <taxon>Eukaryota</taxon>
        <taxon>Metazoa</taxon>
        <taxon>Ecdysozoa</taxon>
        <taxon>Nematoda</taxon>
        <taxon>Chromadorea</taxon>
        <taxon>Rhabditida</taxon>
        <taxon>Spirurina</taxon>
        <taxon>Ascaridomorpha</taxon>
        <taxon>Ascaridoidea</taxon>
        <taxon>Ascarididae</taxon>
        <taxon>Ascaris</taxon>
    </lineage>
</organism>
<sequence>MKTKLTMSLEEGDCQASAASTQCATSYLESNMSVDELNAQVVAEAERVFRHSAIKVLTKVCPEYDISSTYNVPEPKLDVSCLFDGFLSQLPTACDIKPLLNDETGEVAAFEEVCNSGSRELGNAKTSLSLNRLPDPSAHSNAMGVSGNLPFMPGGFEDEIDNVLRLRDLPTMSFDEEVKGIRMAERLVVDLLAGCSDLRKDITNDDVRQVEAVLYGRSTELEPEISVEGTNVTGIDFENADIFELIDFVGQGTQIVVNDEAENRITDQQEKSVTEIGGVQKEKAGTLQETTELNEVLSIEVKDAVLVPPDRLGRKRLPQLDSEFVYAQILDAARTAEEYKQLKPSMARKYPFELDSFQQQAVVCMERGESVFVAAHTSAGKTVVAEYAVALSNIHKTRVIYTSPIKALSNQKFRDFKLVFDDVGLITGDIQLHTDAFALVMTTEVLRSMLYNGSEVIRELEWVIFDEVHYINDAERGHVWEEVLIMLPGHVKIVMLSATVPNCIEFADWVGRIKNRKINVVMTSRRPVPLEHYLYTGQDGKTRKDLFKIVDSNGEFIQRGYSLVADAKSKLRKISSGAKVYRPNSKTDKNIYINLIEHLRVQNLLPMVVFVFSRRRCDENAALLQSVDLTTAKEKSEIHHFFSKCIDRLRGSDKKLPQVLQMAELCKRGFAVHHSGILPILKEVVELLFQKGYVKILFATETFAMGVNMPARTVVFDSMQKHDGREVRTLSPSEYIQMAGRAGRRGLDSTGTVIVLCKGPDAPEPTELTRMMMGKPMKLESRFRVTYSMLLNLLRVEHLRIEDMLQRSYVESASLRHALTRKATLTKVEAVLSSMPPLECDICCTSNETHNSIEDYYILLREFVRFRSDLWLDLLRYPVFDKMLSLGRLVIVCLPEINRLATLAVILKTRNEGTKKVMQLLLSVEEGANAEQIDRQLSDTFNKLSDKEQDWRREFSLIESAAFIGLEKLAVPRKGASRSSYRILNDVPVTSLLAICQKTIKVDIGAVVTDARLRAGPRFRSRSPDPVVMKVILEMDSLSEKWSQNAEGPSVALPGRDVQITDVEVFGKIAHLNLMRNSLVDYDRFPCRSCVSFKQHLTNVGERIHLRMERDELLFSLSTGGLLLSDEYCSRIKVLNRLGYVDDSNMVTLKGKVACEIHHQELLVTELMLDNKFQTRSTPEIAAMLSAMTCQYKERNGDILKNNSEFTPPAVLQQLKTDVMQAADKIACVQRECALNAEHPSEELSFALMHVVYEWANATPFSKIMELTDAQEGLIVRCIQRLDELCKDVRNAARLIGNPALYEKMEHISTAIKRDIVFAASLYTVVD</sequence>